<accession>A0ABS4IUF4</accession>
<dbReference type="Proteomes" id="UP001519287">
    <property type="component" value="Unassembled WGS sequence"/>
</dbReference>
<proteinExistence type="predicted"/>
<gene>
    <name evidence="2" type="ORF">J2Z66_002829</name>
</gene>
<evidence type="ECO:0000259" key="1">
    <source>
        <dbReference type="PROSITE" id="PS50853"/>
    </source>
</evidence>
<dbReference type="Pfam" id="PF00041">
    <property type="entry name" value="fn3"/>
    <property type="match status" value="1"/>
</dbReference>
<comment type="caution">
    <text evidence="2">The sequence shown here is derived from an EMBL/GenBank/DDBJ whole genome shotgun (WGS) entry which is preliminary data.</text>
</comment>
<evidence type="ECO:0000313" key="3">
    <source>
        <dbReference type="Proteomes" id="UP001519287"/>
    </source>
</evidence>
<feature type="domain" description="Fibronectin type-III" evidence="1">
    <location>
        <begin position="1"/>
        <end position="74"/>
    </location>
</feature>
<dbReference type="InterPro" id="IPR003961">
    <property type="entry name" value="FN3_dom"/>
</dbReference>
<sequence length="91" mass="9857">MATANVGVTGYRIYLDDNREPVFETITGNVYLHTVVNLKPGTIYTFIVKAYNSAGENSGLISQATTVADKTELNAKITEASPIVCQVQRSC</sequence>
<organism evidence="2 3">
    <name type="scientific">Paenibacillus eucommiae</name>
    <dbReference type="NCBI Taxonomy" id="1355755"/>
    <lineage>
        <taxon>Bacteria</taxon>
        <taxon>Bacillati</taxon>
        <taxon>Bacillota</taxon>
        <taxon>Bacilli</taxon>
        <taxon>Bacillales</taxon>
        <taxon>Paenibacillaceae</taxon>
        <taxon>Paenibacillus</taxon>
    </lineage>
</organism>
<dbReference type="PROSITE" id="PS50853">
    <property type="entry name" value="FN3"/>
    <property type="match status" value="1"/>
</dbReference>
<evidence type="ECO:0000313" key="2">
    <source>
        <dbReference type="EMBL" id="MBP1991222.1"/>
    </source>
</evidence>
<dbReference type="CDD" id="cd00063">
    <property type="entry name" value="FN3"/>
    <property type="match status" value="1"/>
</dbReference>
<reference evidence="2 3" key="1">
    <citation type="submission" date="2021-03" db="EMBL/GenBank/DDBJ databases">
        <title>Genomic Encyclopedia of Type Strains, Phase IV (KMG-IV): sequencing the most valuable type-strain genomes for metagenomic binning, comparative biology and taxonomic classification.</title>
        <authorList>
            <person name="Goeker M."/>
        </authorList>
    </citation>
    <scope>NUCLEOTIDE SEQUENCE [LARGE SCALE GENOMIC DNA]</scope>
    <source>
        <strain evidence="2 3">DSM 26048</strain>
    </source>
</reference>
<dbReference type="InterPro" id="IPR036116">
    <property type="entry name" value="FN3_sf"/>
</dbReference>
<name>A0ABS4IUF4_9BACL</name>
<dbReference type="SUPFAM" id="SSF49265">
    <property type="entry name" value="Fibronectin type III"/>
    <property type="match status" value="1"/>
</dbReference>
<dbReference type="InterPro" id="IPR013783">
    <property type="entry name" value="Ig-like_fold"/>
</dbReference>
<dbReference type="Gene3D" id="2.60.40.10">
    <property type="entry name" value="Immunoglobulins"/>
    <property type="match status" value="1"/>
</dbReference>
<dbReference type="EMBL" id="JAGGLB010000008">
    <property type="protein sequence ID" value="MBP1991222.1"/>
    <property type="molecule type" value="Genomic_DNA"/>
</dbReference>
<protein>
    <recommendedName>
        <fullName evidence="1">Fibronectin type-III domain-containing protein</fullName>
    </recommendedName>
</protein>
<keyword evidence="3" id="KW-1185">Reference proteome</keyword>